<protein>
    <submittedName>
        <fullName evidence="1">Uncharacterized protein</fullName>
    </submittedName>
</protein>
<evidence type="ECO:0000313" key="1">
    <source>
        <dbReference type="EMBL" id="GBG80230.1"/>
    </source>
</evidence>
<dbReference type="Proteomes" id="UP000265515">
    <property type="component" value="Unassembled WGS sequence"/>
</dbReference>
<keyword evidence="2" id="KW-1185">Reference proteome</keyword>
<organism evidence="1 2">
    <name type="scientific">Chara braunii</name>
    <name type="common">Braun's stonewort</name>
    <dbReference type="NCBI Taxonomy" id="69332"/>
    <lineage>
        <taxon>Eukaryota</taxon>
        <taxon>Viridiplantae</taxon>
        <taxon>Streptophyta</taxon>
        <taxon>Charophyceae</taxon>
        <taxon>Charales</taxon>
        <taxon>Characeae</taxon>
        <taxon>Chara</taxon>
    </lineage>
</organism>
<evidence type="ECO:0000313" key="2">
    <source>
        <dbReference type="Proteomes" id="UP000265515"/>
    </source>
</evidence>
<sequence length="564" mass="64452">MGGYLAKERRVLDHGGKPTSVPLPPFALFRSYAQEKWMRMVEATEPSDQGLVRRISFSSLLDGFLVLDAEKGTLSRPEDTGIFEEWNPSDVRRRKALMGWVGRTRHDELLANYLGTRSFCYLEEEKPIWIVEKSHCRRARDNWLLGHILCFSTRSKLNGKMIGNLDSTELQELLEKDRETRRKSLGERRRGFMALGILLIISPSEEAEGSIRHLREVGMGGEGAESLKETVIKGALHEQGRSAGLVTWYCCGTEVWGKGGGIRQGRKWSMVPQIRSRRRFEAGNSQAWAGIMDKFTRAFVESKGARALVGATVLVYCTEPDNDYYQTKVLKVIKESPSNVEETFFELQRPEEREPFPASIYIMRLIQPSEGPQALRGKKVIAIEDDRDSDWEGKVSGSRKRRKPRYLQLARLIPSFGSESEKEEDQVDMRDLARRMEKLSLSDESKIKNMFQKIIQEVSAKCPAAGEEVESLLHLYEAPAWSRHIDLIVRAKMIQLNYKHFVTGKEEARAFICDADGLAQRYCDPIIPSPVKRFLQKTQLLSSVQALPKILKSWQQREYYAATR</sequence>
<proteinExistence type="predicted"/>
<dbReference type="EMBL" id="BFEA01000340">
    <property type="protein sequence ID" value="GBG80230.1"/>
    <property type="molecule type" value="Genomic_DNA"/>
</dbReference>
<name>A0A388LD53_CHABU</name>
<dbReference type="AlphaFoldDB" id="A0A388LD53"/>
<gene>
    <name evidence="1" type="ORF">CBR_g30596</name>
</gene>
<comment type="caution">
    <text evidence="1">The sequence shown here is derived from an EMBL/GenBank/DDBJ whole genome shotgun (WGS) entry which is preliminary data.</text>
</comment>
<reference evidence="1 2" key="1">
    <citation type="journal article" date="2018" name="Cell">
        <title>The Chara Genome: Secondary Complexity and Implications for Plant Terrestrialization.</title>
        <authorList>
            <person name="Nishiyama T."/>
            <person name="Sakayama H."/>
            <person name="Vries J.D."/>
            <person name="Buschmann H."/>
            <person name="Saint-Marcoux D."/>
            <person name="Ullrich K.K."/>
            <person name="Haas F.B."/>
            <person name="Vanderstraeten L."/>
            <person name="Becker D."/>
            <person name="Lang D."/>
            <person name="Vosolsobe S."/>
            <person name="Rombauts S."/>
            <person name="Wilhelmsson P.K.I."/>
            <person name="Janitza P."/>
            <person name="Kern R."/>
            <person name="Heyl A."/>
            <person name="Rumpler F."/>
            <person name="Villalobos L.I.A.C."/>
            <person name="Clay J.M."/>
            <person name="Skokan R."/>
            <person name="Toyoda A."/>
            <person name="Suzuki Y."/>
            <person name="Kagoshima H."/>
            <person name="Schijlen E."/>
            <person name="Tajeshwar N."/>
            <person name="Catarino B."/>
            <person name="Hetherington A.J."/>
            <person name="Saltykova A."/>
            <person name="Bonnot C."/>
            <person name="Breuninger H."/>
            <person name="Symeonidi A."/>
            <person name="Radhakrishnan G.V."/>
            <person name="Van Nieuwerburgh F."/>
            <person name="Deforce D."/>
            <person name="Chang C."/>
            <person name="Karol K.G."/>
            <person name="Hedrich R."/>
            <person name="Ulvskov P."/>
            <person name="Glockner G."/>
            <person name="Delwiche C.F."/>
            <person name="Petrasek J."/>
            <person name="Van de Peer Y."/>
            <person name="Friml J."/>
            <person name="Beilby M."/>
            <person name="Dolan L."/>
            <person name="Kohara Y."/>
            <person name="Sugano S."/>
            <person name="Fujiyama A."/>
            <person name="Delaux P.-M."/>
            <person name="Quint M."/>
            <person name="TheiBen G."/>
            <person name="Hagemann M."/>
            <person name="Harholt J."/>
            <person name="Dunand C."/>
            <person name="Zachgo S."/>
            <person name="Langdale J."/>
            <person name="Maumus F."/>
            <person name="Straeten D.V.D."/>
            <person name="Gould S.B."/>
            <person name="Rensing S.A."/>
        </authorList>
    </citation>
    <scope>NUCLEOTIDE SEQUENCE [LARGE SCALE GENOMIC DNA]</scope>
    <source>
        <strain evidence="1 2">S276</strain>
    </source>
</reference>
<dbReference type="Gramene" id="GBG80230">
    <property type="protein sequence ID" value="GBG80230"/>
    <property type="gene ID" value="CBR_g30596"/>
</dbReference>
<accession>A0A388LD53</accession>